<feature type="transmembrane region" description="Helical" evidence="1">
    <location>
        <begin position="6"/>
        <end position="27"/>
    </location>
</feature>
<keyword evidence="3" id="KW-1185">Reference proteome</keyword>
<dbReference type="AlphaFoldDB" id="A0A921Z2U6"/>
<accession>A0A921Z2U6</accession>
<evidence type="ECO:0000256" key="1">
    <source>
        <dbReference type="SAM" id="Phobius"/>
    </source>
</evidence>
<reference evidence="2" key="2">
    <citation type="submission" date="2020-12" db="EMBL/GenBank/DDBJ databases">
        <authorList>
            <person name="Kanost M."/>
        </authorList>
    </citation>
    <scope>NUCLEOTIDE SEQUENCE</scope>
</reference>
<reference evidence="2" key="1">
    <citation type="journal article" date="2016" name="Insect Biochem. Mol. Biol.">
        <title>Multifaceted biological insights from a draft genome sequence of the tobacco hornworm moth, Manduca sexta.</title>
        <authorList>
            <person name="Kanost M.R."/>
            <person name="Arrese E.L."/>
            <person name="Cao X."/>
            <person name="Chen Y.R."/>
            <person name="Chellapilla S."/>
            <person name="Goldsmith M.R."/>
            <person name="Grosse-Wilde E."/>
            <person name="Heckel D.G."/>
            <person name="Herndon N."/>
            <person name="Jiang H."/>
            <person name="Papanicolaou A."/>
            <person name="Qu J."/>
            <person name="Soulages J.L."/>
            <person name="Vogel H."/>
            <person name="Walters J."/>
            <person name="Waterhouse R.M."/>
            <person name="Ahn S.J."/>
            <person name="Almeida F.C."/>
            <person name="An C."/>
            <person name="Aqrawi P."/>
            <person name="Bretschneider A."/>
            <person name="Bryant W.B."/>
            <person name="Bucks S."/>
            <person name="Chao H."/>
            <person name="Chevignon G."/>
            <person name="Christen J.M."/>
            <person name="Clarke D.F."/>
            <person name="Dittmer N.T."/>
            <person name="Ferguson L.C.F."/>
            <person name="Garavelou S."/>
            <person name="Gordon K.H.J."/>
            <person name="Gunaratna R.T."/>
            <person name="Han Y."/>
            <person name="Hauser F."/>
            <person name="He Y."/>
            <person name="Heidel-Fischer H."/>
            <person name="Hirsh A."/>
            <person name="Hu Y."/>
            <person name="Jiang H."/>
            <person name="Kalra D."/>
            <person name="Klinner C."/>
            <person name="Konig C."/>
            <person name="Kovar C."/>
            <person name="Kroll A.R."/>
            <person name="Kuwar S.S."/>
            <person name="Lee S.L."/>
            <person name="Lehman R."/>
            <person name="Li K."/>
            <person name="Li Z."/>
            <person name="Liang H."/>
            <person name="Lovelace S."/>
            <person name="Lu Z."/>
            <person name="Mansfield J.H."/>
            <person name="McCulloch K.J."/>
            <person name="Mathew T."/>
            <person name="Morton B."/>
            <person name="Muzny D.M."/>
            <person name="Neunemann D."/>
            <person name="Ongeri F."/>
            <person name="Pauchet Y."/>
            <person name="Pu L.L."/>
            <person name="Pyrousis I."/>
            <person name="Rao X.J."/>
            <person name="Redding A."/>
            <person name="Roesel C."/>
            <person name="Sanchez-Gracia A."/>
            <person name="Schaack S."/>
            <person name="Shukla A."/>
            <person name="Tetreau G."/>
            <person name="Wang Y."/>
            <person name="Xiong G.H."/>
            <person name="Traut W."/>
            <person name="Walsh T.K."/>
            <person name="Worley K.C."/>
            <person name="Wu D."/>
            <person name="Wu W."/>
            <person name="Wu Y.Q."/>
            <person name="Zhang X."/>
            <person name="Zou Z."/>
            <person name="Zucker H."/>
            <person name="Briscoe A.D."/>
            <person name="Burmester T."/>
            <person name="Clem R.J."/>
            <person name="Feyereisen R."/>
            <person name="Grimmelikhuijzen C.J.P."/>
            <person name="Hamodrakas S.J."/>
            <person name="Hansson B.S."/>
            <person name="Huguet E."/>
            <person name="Jermiin L.S."/>
            <person name="Lan Q."/>
            <person name="Lehman H.K."/>
            <person name="Lorenzen M."/>
            <person name="Merzendorfer H."/>
            <person name="Michalopoulos I."/>
            <person name="Morton D.B."/>
            <person name="Muthukrishnan S."/>
            <person name="Oakeshott J.G."/>
            <person name="Palmer W."/>
            <person name="Park Y."/>
            <person name="Passarelli A.L."/>
            <person name="Rozas J."/>
            <person name="Schwartz L.M."/>
            <person name="Smith W."/>
            <person name="Southgate A."/>
            <person name="Vilcinskas A."/>
            <person name="Vogt R."/>
            <person name="Wang P."/>
            <person name="Werren J."/>
            <person name="Yu X.Q."/>
            <person name="Zhou J.J."/>
            <person name="Brown S.J."/>
            <person name="Scherer S.E."/>
            <person name="Richards S."/>
            <person name="Blissard G.W."/>
        </authorList>
    </citation>
    <scope>NUCLEOTIDE SEQUENCE</scope>
</reference>
<dbReference type="EMBL" id="JH668379">
    <property type="protein sequence ID" value="KAG6449845.1"/>
    <property type="molecule type" value="Genomic_DNA"/>
</dbReference>
<evidence type="ECO:0000313" key="2">
    <source>
        <dbReference type="EMBL" id="KAG6449845.1"/>
    </source>
</evidence>
<keyword evidence="1" id="KW-0812">Transmembrane</keyword>
<comment type="caution">
    <text evidence="2">The sequence shown here is derived from an EMBL/GenBank/DDBJ whole genome shotgun (WGS) entry which is preliminary data.</text>
</comment>
<protein>
    <submittedName>
        <fullName evidence="2">Uncharacterized protein</fullName>
    </submittedName>
</protein>
<proteinExistence type="predicted"/>
<gene>
    <name evidence="2" type="ORF">O3G_MSEX006266</name>
</gene>
<organism evidence="2 3">
    <name type="scientific">Manduca sexta</name>
    <name type="common">Tobacco hawkmoth</name>
    <name type="synonym">Tobacco hornworm</name>
    <dbReference type="NCBI Taxonomy" id="7130"/>
    <lineage>
        <taxon>Eukaryota</taxon>
        <taxon>Metazoa</taxon>
        <taxon>Ecdysozoa</taxon>
        <taxon>Arthropoda</taxon>
        <taxon>Hexapoda</taxon>
        <taxon>Insecta</taxon>
        <taxon>Pterygota</taxon>
        <taxon>Neoptera</taxon>
        <taxon>Endopterygota</taxon>
        <taxon>Lepidoptera</taxon>
        <taxon>Glossata</taxon>
        <taxon>Ditrysia</taxon>
        <taxon>Bombycoidea</taxon>
        <taxon>Sphingidae</taxon>
        <taxon>Sphinginae</taxon>
        <taxon>Sphingini</taxon>
        <taxon>Manduca</taxon>
    </lineage>
</organism>
<keyword evidence="1" id="KW-0472">Membrane</keyword>
<evidence type="ECO:0000313" key="3">
    <source>
        <dbReference type="Proteomes" id="UP000791440"/>
    </source>
</evidence>
<dbReference type="Proteomes" id="UP000791440">
    <property type="component" value="Unassembled WGS sequence"/>
</dbReference>
<name>A0A921Z2U6_MANSE</name>
<sequence length="60" mass="6639">MKGLHLTFILLICYISLYNAVLAFYPAPQPFLDTIKECTNATNCVINDSGKVSSNNNKQS</sequence>
<keyword evidence="1" id="KW-1133">Transmembrane helix</keyword>